<dbReference type="InterPro" id="IPR029044">
    <property type="entry name" value="Nucleotide-diphossugar_trans"/>
</dbReference>
<evidence type="ECO:0000256" key="6">
    <source>
        <dbReference type="ARBA" id="ARBA00022968"/>
    </source>
</evidence>
<dbReference type="AlphaFoldDB" id="A0A485KZL9"/>
<dbReference type="Pfam" id="PF11051">
    <property type="entry name" value="Mannosyl_trans3"/>
    <property type="match status" value="1"/>
</dbReference>
<keyword evidence="8" id="KW-0333">Golgi apparatus</keyword>
<evidence type="ECO:0000256" key="5">
    <source>
        <dbReference type="ARBA" id="ARBA00022692"/>
    </source>
</evidence>
<protein>
    <submittedName>
        <fullName evidence="13">Aste57867_13215 protein</fullName>
    </submittedName>
</protein>
<proteinExistence type="inferred from homology"/>
<evidence type="ECO:0000256" key="11">
    <source>
        <dbReference type="SAM" id="Phobius"/>
    </source>
</evidence>
<dbReference type="GO" id="GO:0000139">
    <property type="term" value="C:Golgi membrane"/>
    <property type="evidence" value="ECO:0007669"/>
    <property type="project" value="UniProtKB-SubCell"/>
</dbReference>
<dbReference type="EMBL" id="CAADRA010005459">
    <property type="protein sequence ID" value="VFT90055.1"/>
    <property type="molecule type" value="Genomic_DNA"/>
</dbReference>
<gene>
    <name evidence="13" type="primary">Aste57867_13215</name>
    <name evidence="12" type="ORF">As57867_013166</name>
    <name evidence="13" type="ORF">ASTE57867_13215</name>
</gene>
<name>A0A485KZL9_9STRA</name>
<evidence type="ECO:0000256" key="9">
    <source>
        <dbReference type="ARBA" id="ARBA00023136"/>
    </source>
</evidence>
<evidence type="ECO:0000256" key="1">
    <source>
        <dbReference type="ARBA" id="ARBA00004394"/>
    </source>
</evidence>
<accession>A0A485KZL9</accession>
<keyword evidence="9 11" id="KW-0472">Membrane</keyword>
<dbReference type="EMBL" id="VJMH01005438">
    <property type="protein sequence ID" value="KAF0696002.1"/>
    <property type="molecule type" value="Genomic_DNA"/>
</dbReference>
<dbReference type="SUPFAM" id="SSF53448">
    <property type="entry name" value="Nucleotide-diphospho-sugar transferases"/>
    <property type="match status" value="1"/>
</dbReference>
<evidence type="ECO:0000313" key="14">
    <source>
        <dbReference type="Proteomes" id="UP000332933"/>
    </source>
</evidence>
<keyword evidence="7 11" id="KW-1133">Transmembrane helix</keyword>
<comment type="similarity">
    <text evidence="3">Belongs to the MNN1/MNT family.</text>
</comment>
<keyword evidence="6" id="KW-0735">Signal-anchor</keyword>
<evidence type="ECO:0000313" key="13">
    <source>
        <dbReference type="EMBL" id="VFT90055.1"/>
    </source>
</evidence>
<dbReference type="PANTHER" id="PTHR31646">
    <property type="entry name" value="ALPHA-1,2-MANNOSYLTRANSFERASE MNN2"/>
    <property type="match status" value="1"/>
</dbReference>
<evidence type="ECO:0000256" key="4">
    <source>
        <dbReference type="ARBA" id="ARBA00022679"/>
    </source>
</evidence>
<organism evidence="13 14">
    <name type="scientific">Aphanomyces stellatus</name>
    <dbReference type="NCBI Taxonomy" id="120398"/>
    <lineage>
        <taxon>Eukaryota</taxon>
        <taxon>Sar</taxon>
        <taxon>Stramenopiles</taxon>
        <taxon>Oomycota</taxon>
        <taxon>Saprolegniomycetes</taxon>
        <taxon>Saprolegniales</taxon>
        <taxon>Verrucalvaceae</taxon>
        <taxon>Aphanomyces</taxon>
    </lineage>
</organism>
<comment type="subcellular location">
    <subcellularLocation>
        <location evidence="10">Endomembrane system</location>
        <topology evidence="10">Single-pass membrane protein</topology>
    </subcellularLocation>
    <subcellularLocation>
        <location evidence="1">Golgi apparatus membrane</location>
    </subcellularLocation>
    <subcellularLocation>
        <location evidence="2">Membrane</location>
        <topology evidence="2">Single-pass type II membrane protein</topology>
    </subcellularLocation>
</comment>
<evidence type="ECO:0000256" key="10">
    <source>
        <dbReference type="ARBA" id="ARBA00037847"/>
    </source>
</evidence>
<keyword evidence="14" id="KW-1185">Reference proteome</keyword>
<dbReference type="OrthoDB" id="430354at2759"/>
<dbReference type="PANTHER" id="PTHR31646:SF1">
    <property type="entry name" value="ALPHA-1,2-MANNOSYLTRANSFERASE MNN2"/>
    <property type="match status" value="1"/>
</dbReference>
<evidence type="ECO:0000256" key="8">
    <source>
        <dbReference type="ARBA" id="ARBA00023034"/>
    </source>
</evidence>
<keyword evidence="5 11" id="KW-0812">Transmembrane</keyword>
<sequence length="566" mass="63788">MRLPRQSIDETEAVDVAVLPVPRKRKEASAMRANPYVVYGVGVIAVTVTLHLARYGLFHLRREAMIWDSVLDTIQLPMDEVPAVWKNDEFECLGWRATDGCNPWGTRLPADDKPCDSAIVEGMAGYCEVRNRTSGATYRTMASTCRAIMGGVSFHCNMAKDFTDFSKLAATYTHPVPVPLATPLSRGIVFSVYYGAMPGVVAIIHLLRAYGCVLPIELFYRADEIDADAHPLVQSLVGTDSLVSMREILDPHAVHFATKPYAVYHSAFDQVLLLDCDNIPLRDPTYLFESTAFLLHGAVFWPDFWQPRRSIFNIQPQSLLWQFLDMPYWDTFEQESAQVLVDRRRSQAPLQKLMAYALGVHGRGSFLQTLTLAYGDKDLFRLAWRNTSSAYHFVDHLPVFAGRWHALAWPRFCGLAMVQHDPDDGQKLFLHRNMVKLSGRPGQRPALTHLAPFTGIDKHLYRAECKGVHDGVLCWGFLWPSVPYAIEEIDVEIHTAEAAALAHAEAAWRLLGLPDDDDKEPVGTPPWADPIFPAWVVAVLVFAWYVGRRHWMMHVASTAKPRKHKA</sequence>
<evidence type="ECO:0000256" key="2">
    <source>
        <dbReference type="ARBA" id="ARBA00004606"/>
    </source>
</evidence>
<evidence type="ECO:0000256" key="7">
    <source>
        <dbReference type="ARBA" id="ARBA00022989"/>
    </source>
</evidence>
<reference evidence="13 14" key="1">
    <citation type="submission" date="2019-03" db="EMBL/GenBank/DDBJ databases">
        <authorList>
            <person name="Gaulin E."/>
            <person name="Dumas B."/>
        </authorList>
    </citation>
    <scope>NUCLEOTIDE SEQUENCE [LARGE SCALE GENOMIC DNA]</scope>
    <source>
        <strain evidence="13">CBS 568.67</strain>
    </source>
</reference>
<dbReference type="Proteomes" id="UP000332933">
    <property type="component" value="Unassembled WGS sequence"/>
</dbReference>
<feature type="transmembrane region" description="Helical" evidence="11">
    <location>
        <begin position="527"/>
        <end position="547"/>
    </location>
</feature>
<dbReference type="GO" id="GO:0046354">
    <property type="term" value="P:mannan biosynthetic process"/>
    <property type="evidence" value="ECO:0007669"/>
    <property type="project" value="TreeGrafter"/>
</dbReference>
<keyword evidence="4" id="KW-0808">Transferase</keyword>
<dbReference type="InterPro" id="IPR022751">
    <property type="entry name" value="Alpha_mannosyltransferase"/>
</dbReference>
<dbReference type="GO" id="GO:0000026">
    <property type="term" value="F:alpha-1,2-mannosyltransferase activity"/>
    <property type="evidence" value="ECO:0007669"/>
    <property type="project" value="TreeGrafter"/>
</dbReference>
<evidence type="ECO:0000256" key="3">
    <source>
        <dbReference type="ARBA" id="ARBA00009105"/>
    </source>
</evidence>
<feature type="transmembrane region" description="Helical" evidence="11">
    <location>
        <begin position="33"/>
        <end position="53"/>
    </location>
</feature>
<reference evidence="12" key="2">
    <citation type="submission" date="2019-06" db="EMBL/GenBank/DDBJ databases">
        <title>Genomics analysis of Aphanomyces spp. identifies a new class of oomycete effector associated with host adaptation.</title>
        <authorList>
            <person name="Gaulin E."/>
        </authorList>
    </citation>
    <scope>NUCLEOTIDE SEQUENCE</scope>
    <source>
        <strain evidence="12">CBS 578.67</strain>
    </source>
</reference>
<evidence type="ECO:0000313" key="12">
    <source>
        <dbReference type="EMBL" id="KAF0696002.1"/>
    </source>
</evidence>